<dbReference type="Pfam" id="PF00196">
    <property type="entry name" value="GerE"/>
    <property type="match status" value="1"/>
</dbReference>
<evidence type="ECO:0000259" key="5">
    <source>
        <dbReference type="PROSITE" id="PS50110"/>
    </source>
</evidence>
<accession>A0A2P8DA05</accession>
<evidence type="ECO:0000313" key="6">
    <source>
        <dbReference type="EMBL" id="PSK94046.1"/>
    </source>
</evidence>
<dbReference type="InterPro" id="IPR011006">
    <property type="entry name" value="CheY-like_superfamily"/>
</dbReference>
<dbReference type="EMBL" id="PYGD01000001">
    <property type="protein sequence ID" value="PSK94046.1"/>
    <property type="molecule type" value="Genomic_DNA"/>
</dbReference>
<feature type="modified residue" description="4-aspartylphosphate" evidence="3">
    <location>
        <position position="84"/>
    </location>
</feature>
<dbReference type="SUPFAM" id="SSF52172">
    <property type="entry name" value="CheY-like"/>
    <property type="match status" value="1"/>
</dbReference>
<evidence type="ECO:0000256" key="1">
    <source>
        <dbReference type="ARBA" id="ARBA00022553"/>
    </source>
</evidence>
<proteinExistence type="predicted"/>
<dbReference type="InterPro" id="IPR000792">
    <property type="entry name" value="Tscrpt_reg_LuxR_C"/>
</dbReference>
<dbReference type="GO" id="GO:0003677">
    <property type="term" value="F:DNA binding"/>
    <property type="evidence" value="ECO:0007669"/>
    <property type="project" value="UniProtKB-KW"/>
</dbReference>
<dbReference type="CDD" id="cd06170">
    <property type="entry name" value="LuxR_C_like"/>
    <property type="match status" value="1"/>
</dbReference>
<dbReference type="Proteomes" id="UP000240572">
    <property type="component" value="Unassembled WGS sequence"/>
</dbReference>
<keyword evidence="1 3" id="KW-0597">Phosphoprotein</keyword>
<protein>
    <submittedName>
        <fullName evidence="6">LuxR family two component transcriptional regulator</fullName>
    </submittedName>
</protein>
<gene>
    <name evidence="6" type="ORF">B0I18_101196</name>
</gene>
<dbReference type="PRINTS" id="PR00038">
    <property type="entry name" value="HTHLUXR"/>
</dbReference>
<dbReference type="CDD" id="cd17535">
    <property type="entry name" value="REC_NarL-like"/>
    <property type="match status" value="1"/>
</dbReference>
<keyword evidence="7" id="KW-1185">Reference proteome</keyword>
<evidence type="ECO:0000256" key="2">
    <source>
        <dbReference type="ARBA" id="ARBA00023125"/>
    </source>
</evidence>
<feature type="domain" description="Response regulatory" evidence="5">
    <location>
        <begin position="33"/>
        <end position="149"/>
    </location>
</feature>
<comment type="caution">
    <text evidence="6">The sequence shown here is derived from an EMBL/GenBank/DDBJ whole genome shotgun (WGS) entry which is preliminary data.</text>
</comment>
<dbReference type="SMART" id="SM00421">
    <property type="entry name" value="HTH_LUXR"/>
    <property type="match status" value="1"/>
</dbReference>
<dbReference type="PANTHER" id="PTHR43214">
    <property type="entry name" value="TWO-COMPONENT RESPONSE REGULATOR"/>
    <property type="match status" value="1"/>
</dbReference>
<dbReference type="Pfam" id="PF00072">
    <property type="entry name" value="Response_reg"/>
    <property type="match status" value="1"/>
</dbReference>
<dbReference type="InterPro" id="IPR039420">
    <property type="entry name" value="WalR-like"/>
</dbReference>
<dbReference type="SUPFAM" id="SSF46894">
    <property type="entry name" value="C-terminal effector domain of the bipartite response regulators"/>
    <property type="match status" value="1"/>
</dbReference>
<dbReference type="InterPro" id="IPR016032">
    <property type="entry name" value="Sig_transdc_resp-reg_C-effctor"/>
</dbReference>
<dbReference type="InterPro" id="IPR058245">
    <property type="entry name" value="NreC/VraR/RcsB-like_REC"/>
</dbReference>
<evidence type="ECO:0000313" key="7">
    <source>
        <dbReference type="Proteomes" id="UP000240572"/>
    </source>
</evidence>
<dbReference type="AlphaFoldDB" id="A0A2P8DA05"/>
<evidence type="ECO:0000259" key="4">
    <source>
        <dbReference type="PROSITE" id="PS50043"/>
    </source>
</evidence>
<feature type="domain" description="HTH luxR-type" evidence="4">
    <location>
        <begin position="168"/>
        <end position="233"/>
    </location>
</feature>
<dbReference type="PROSITE" id="PS50110">
    <property type="entry name" value="RESPONSE_REGULATORY"/>
    <property type="match status" value="1"/>
</dbReference>
<dbReference type="GO" id="GO:0000160">
    <property type="term" value="P:phosphorelay signal transduction system"/>
    <property type="evidence" value="ECO:0007669"/>
    <property type="project" value="InterPro"/>
</dbReference>
<dbReference type="PROSITE" id="PS50043">
    <property type="entry name" value="HTH_LUXR_2"/>
    <property type="match status" value="1"/>
</dbReference>
<name>A0A2P8DA05_9BACT</name>
<dbReference type="InterPro" id="IPR001789">
    <property type="entry name" value="Sig_transdc_resp-reg_receiver"/>
</dbReference>
<reference evidence="6 7" key="1">
    <citation type="submission" date="2018-03" db="EMBL/GenBank/DDBJ databases">
        <title>Genomic Encyclopedia of Type Strains, Phase III (KMG-III): the genomes of soil and plant-associated and newly described type strains.</title>
        <authorList>
            <person name="Whitman W."/>
        </authorList>
    </citation>
    <scope>NUCLEOTIDE SEQUENCE [LARGE SCALE GENOMIC DNA]</scope>
    <source>
        <strain evidence="6 7">CGMCC 1.12700</strain>
    </source>
</reference>
<dbReference type="Gene3D" id="3.40.50.2300">
    <property type="match status" value="1"/>
</dbReference>
<sequence>MGCPAAVQKFLVKFEHSIPVYIMSQPAHNADIRVVIIEDDETIRDAYTYLINEAPGYTVANAYSSAENALKGIKADDPHVVLLDVELPGINGLEAIPRIKAQVEDVYIIMLTVYEHQQTVFDALSRGAAGYLTKSTPPAKIIDALGEVLDGGGPMSVNIARMVVNSFQKSQASPLTRRETEILEQIADGKTRSRIASEMFIDLETVKSHLKNIYSKLDVHSRADAIKTAKQNKYI</sequence>
<dbReference type="SMART" id="SM00448">
    <property type="entry name" value="REC"/>
    <property type="match status" value="1"/>
</dbReference>
<organism evidence="6 7">
    <name type="scientific">Taibaiella chishuiensis</name>
    <dbReference type="NCBI Taxonomy" id="1434707"/>
    <lineage>
        <taxon>Bacteria</taxon>
        <taxon>Pseudomonadati</taxon>
        <taxon>Bacteroidota</taxon>
        <taxon>Chitinophagia</taxon>
        <taxon>Chitinophagales</taxon>
        <taxon>Chitinophagaceae</taxon>
        <taxon>Taibaiella</taxon>
    </lineage>
</organism>
<evidence type="ECO:0000256" key="3">
    <source>
        <dbReference type="PROSITE-ProRule" id="PRU00169"/>
    </source>
</evidence>
<dbReference type="GO" id="GO:0006355">
    <property type="term" value="P:regulation of DNA-templated transcription"/>
    <property type="evidence" value="ECO:0007669"/>
    <property type="project" value="InterPro"/>
</dbReference>
<keyword evidence="2" id="KW-0238">DNA-binding</keyword>